<dbReference type="EMBL" id="AP023287">
    <property type="protein sequence ID" value="BCI56141.1"/>
    <property type="molecule type" value="Genomic_DNA"/>
</dbReference>
<dbReference type="PROSITE" id="PS51077">
    <property type="entry name" value="HTH_ICLR"/>
    <property type="match status" value="1"/>
</dbReference>
<evidence type="ECO:0000256" key="1">
    <source>
        <dbReference type="ARBA" id="ARBA00023015"/>
    </source>
</evidence>
<accession>A0A6S6PEN3</accession>
<proteinExistence type="predicted"/>
<evidence type="ECO:0000259" key="5">
    <source>
        <dbReference type="PROSITE" id="PS51078"/>
    </source>
</evidence>
<evidence type="ECO:0000313" key="6">
    <source>
        <dbReference type="EMBL" id="BCI56141.1"/>
    </source>
</evidence>
<dbReference type="PANTHER" id="PTHR30136">
    <property type="entry name" value="HELIX-TURN-HELIX TRANSCRIPTIONAL REGULATOR, ICLR FAMILY"/>
    <property type="match status" value="1"/>
</dbReference>
<sequence>MGANGGVPSGTVVRVAEVLKAVGAWGAEGARLIDLTSVTGLPRPTTHRILHELIDANLVRQSADRRYSLSPTALFMGTSVLEPFDNLPAIRDVVQDLAETTTVTTYLGVLMQRRVVYIARGQGSAPVHIQSVMVGQTRPLTSTNAGVALLSCLPGRVQEQELAQARPTNQTAHGIVDRIAEIAGCMTDIKNNGYFYRQDLTITGVSGMAALTPQVAGVPPMAITITALNDYLTPERATTFADHLFAAARAVGDYAAGL</sequence>
<reference evidence="6 7" key="1">
    <citation type="submission" date="2020-07" db="EMBL/GenBank/DDBJ databases">
        <title>Complete genome sequence of Mycolicibacterium litorale like strain isolated from cardiac implantable electronic device infection.</title>
        <authorList>
            <person name="Fukano H."/>
            <person name="Miyama H."/>
            <person name="Hoshino Y."/>
        </authorList>
    </citation>
    <scope>NUCLEOTIDE SEQUENCE [LARGE SCALE GENOMIC DNA]</scope>
    <source>
        <strain evidence="6 7">NIIDNTM18</strain>
    </source>
</reference>
<feature type="domain" description="IclR-ED" evidence="5">
    <location>
        <begin position="72"/>
        <end position="257"/>
    </location>
</feature>
<dbReference type="Pfam" id="PF09339">
    <property type="entry name" value="HTH_IclR"/>
    <property type="match status" value="1"/>
</dbReference>
<dbReference type="PROSITE" id="PS51078">
    <property type="entry name" value="ICLR_ED"/>
    <property type="match status" value="1"/>
</dbReference>
<dbReference type="PANTHER" id="PTHR30136:SF35">
    <property type="entry name" value="HTH-TYPE TRANSCRIPTIONAL REGULATOR RV1719"/>
    <property type="match status" value="1"/>
</dbReference>
<evidence type="ECO:0000259" key="4">
    <source>
        <dbReference type="PROSITE" id="PS51077"/>
    </source>
</evidence>
<keyword evidence="1" id="KW-0805">Transcription regulation</keyword>
<keyword evidence="3" id="KW-0804">Transcription</keyword>
<dbReference type="InterPro" id="IPR014757">
    <property type="entry name" value="Tscrpt_reg_IclR_C"/>
</dbReference>
<dbReference type="Pfam" id="PF01614">
    <property type="entry name" value="IclR_C"/>
    <property type="match status" value="1"/>
</dbReference>
<dbReference type="Proteomes" id="UP000515734">
    <property type="component" value="Chromosome"/>
</dbReference>
<dbReference type="InterPro" id="IPR029016">
    <property type="entry name" value="GAF-like_dom_sf"/>
</dbReference>
<dbReference type="InterPro" id="IPR036388">
    <property type="entry name" value="WH-like_DNA-bd_sf"/>
</dbReference>
<dbReference type="SUPFAM" id="SSF55781">
    <property type="entry name" value="GAF domain-like"/>
    <property type="match status" value="1"/>
</dbReference>
<dbReference type="AlphaFoldDB" id="A0A6S6PEN3"/>
<dbReference type="SUPFAM" id="SSF46785">
    <property type="entry name" value="Winged helix' DNA-binding domain"/>
    <property type="match status" value="1"/>
</dbReference>
<gene>
    <name evidence="6" type="ORF">NIIDNTM18_54190</name>
</gene>
<evidence type="ECO:0000313" key="7">
    <source>
        <dbReference type="Proteomes" id="UP000515734"/>
    </source>
</evidence>
<dbReference type="GO" id="GO:0045892">
    <property type="term" value="P:negative regulation of DNA-templated transcription"/>
    <property type="evidence" value="ECO:0007669"/>
    <property type="project" value="TreeGrafter"/>
</dbReference>
<evidence type="ECO:0000256" key="2">
    <source>
        <dbReference type="ARBA" id="ARBA00023125"/>
    </source>
</evidence>
<dbReference type="InterPro" id="IPR050707">
    <property type="entry name" value="HTH_MetabolicPath_Reg"/>
</dbReference>
<name>A0A6S6PEN3_9MYCO</name>
<dbReference type="Gene3D" id="1.10.10.10">
    <property type="entry name" value="Winged helix-like DNA-binding domain superfamily/Winged helix DNA-binding domain"/>
    <property type="match status" value="1"/>
</dbReference>
<dbReference type="GO" id="GO:0003700">
    <property type="term" value="F:DNA-binding transcription factor activity"/>
    <property type="evidence" value="ECO:0007669"/>
    <property type="project" value="TreeGrafter"/>
</dbReference>
<organism evidence="6 7">
    <name type="scientific">Mycolicibacterium litorale</name>
    <dbReference type="NCBI Taxonomy" id="758802"/>
    <lineage>
        <taxon>Bacteria</taxon>
        <taxon>Bacillati</taxon>
        <taxon>Actinomycetota</taxon>
        <taxon>Actinomycetes</taxon>
        <taxon>Mycobacteriales</taxon>
        <taxon>Mycobacteriaceae</taxon>
        <taxon>Mycolicibacterium</taxon>
    </lineage>
</organism>
<dbReference type="RefSeq" id="WP_232100452.1">
    <property type="nucleotide sequence ID" value="NZ_AP023287.1"/>
</dbReference>
<keyword evidence="2" id="KW-0238">DNA-binding</keyword>
<dbReference type="Gene3D" id="3.30.450.40">
    <property type="match status" value="1"/>
</dbReference>
<dbReference type="InterPro" id="IPR036390">
    <property type="entry name" value="WH_DNA-bd_sf"/>
</dbReference>
<dbReference type="GO" id="GO:0003677">
    <property type="term" value="F:DNA binding"/>
    <property type="evidence" value="ECO:0007669"/>
    <property type="project" value="UniProtKB-KW"/>
</dbReference>
<evidence type="ECO:0000256" key="3">
    <source>
        <dbReference type="ARBA" id="ARBA00023163"/>
    </source>
</evidence>
<dbReference type="InterPro" id="IPR005471">
    <property type="entry name" value="Tscrpt_reg_IclR_N"/>
</dbReference>
<protein>
    <submittedName>
        <fullName evidence="6">IclR family transcriptional regulator</fullName>
    </submittedName>
</protein>
<dbReference type="SMART" id="SM00346">
    <property type="entry name" value="HTH_ICLR"/>
    <property type="match status" value="1"/>
</dbReference>
<feature type="domain" description="HTH iclR-type" evidence="4">
    <location>
        <begin position="9"/>
        <end position="71"/>
    </location>
</feature>